<proteinExistence type="predicted"/>
<evidence type="ECO:0000313" key="4">
    <source>
        <dbReference type="EMBL" id="GLS62732.1"/>
    </source>
</evidence>
<evidence type="ECO:0000313" key="3">
    <source>
        <dbReference type="EMBL" id="GEP04580.1"/>
    </source>
</evidence>
<sequence length="105" mass="11322">MARTLLWGLLILAALSAGAEAACTRPEPPPPESKPAKPPLPQKPACLDAKEGCPGWEAYSYNDAVRAYNAQAQAFRPLAEAYVQKLNAYVKASSDYAQCEVKTLQ</sequence>
<reference evidence="4" key="1">
    <citation type="journal article" date="2014" name="Int. J. Syst. Evol. Microbiol.">
        <title>Complete genome of a new Firmicutes species belonging to the dominant human colonic microbiota ('Ruminococcus bicirculans') reveals two chromosomes and a selective capacity to utilize plant glucans.</title>
        <authorList>
            <consortium name="NISC Comparative Sequencing Program"/>
            <person name="Wegmann U."/>
            <person name="Louis P."/>
            <person name="Goesmann A."/>
            <person name="Henrissat B."/>
            <person name="Duncan S.H."/>
            <person name="Flint H.J."/>
        </authorList>
    </citation>
    <scope>NUCLEOTIDE SEQUENCE</scope>
    <source>
        <strain evidence="4">NBRC 107715</strain>
    </source>
</reference>
<feature type="chain" id="PRO_5021977695" evidence="2">
    <location>
        <begin position="22"/>
        <end position="105"/>
    </location>
</feature>
<gene>
    <name evidence="4" type="ORF">GCM10007888_11130</name>
    <name evidence="3" type="ORF">MOX02_26180</name>
</gene>
<feature type="region of interest" description="Disordered" evidence="1">
    <location>
        <begin position="22"/>
        <end position="46"/>
    </location>
</feature>
<dbReference type="EMBL" id="BJZU01000049">
    <property type="protein sequence ID" value="GEP04580.1"/>
    <property type="molecule type" value="Genomic_DNA"/>
</dbReference>
<accession>A0A512J3R1</accession>
<keyword evidence="6" id="KW-1185">Reference proteome</keyword>
<evidence type="ECO:0000256" key="2">
    <source>
        <dbReference type="SAM" id="SignalP"/>
    </source>
</evidence>
<evidence type="ECO:0000313" key="5">
    <source>
        <dbReference type="Proteomes" id="UP000321960"/>
    </source>
</evidence>
<protein>
    <submittedName>
        <fullName evidence="3">Uncharacterized protein</fullName>
    </submittedName>
</protein>
<organism evidence="3 5">
    <name type="scientific">Methylobacterium oxalidis</name>
    <dbReference type="NCBI Taxonomy" id="944322"/>
    <lineage>
        <taxon>Bacteria</taxon>
        <taxon>Pseudomonadati</taxon>
        <taxon>Pseudomonadota</taxon>
        <taxon>Alphaproteobacteria</taxon>
        <taxon>Hyphomicrobiales</taxon>
        <taxon>Methylobacteriaceae</taxon>
        <taxon>Methylobacterium</taxon>
    </lineage>
</organism>
<dbReference type="Proteomes" id="UP000321960">
    <property type="component" value="Unassembled WGS sequence"/>
</dbReference>
<dbReference type="AlphaFoldDB" id="A0A512J3R1"/>
<reference evidence="3 5" key="3">
    <citation type="submission" date="2019-07" db="EMBL/GenBank/DDBJ databases">
        <title>Whole genome shotgun sequence of Methylobacterium oxalidis NBRC 107715.</title>
        <authorList>
            <person name="Hosoyama A."/>
            <person name="Uohara A."/>
            <person name="Ohji S."/>
            <person name="Ichikawa N."/>
        </authorList>
    </citation>
    <scope>NUCLEOTIDE SEQUENCE [LARGE SCALE GENOMIC DNA]</scope>
    <source>
        <strain evidence="3 5">NBRC 107715</strain>
    </source>
</reference>
<keyword evidence="2" id="KW-0732">Signal</keyword>
<name>A0A512J3R1_9HYPH</name>
<evidence type="ECO:0000256" key="1">
    <source>
        <dbReference type="SAM" id="MobiDB-lite"/>
    </source>
</evidence>
<dbReference type="RefSeq" id="WP_147026202.1">
    <property type="nucleotide sequence ID" value="NZ_BJZU01000049.1"/>
</dbReference>
<dbReference type="OrthoDB" id="8004913at2"/>
<feature type="compositionally biased region" description="Pro residues" evidence="1">
    <location>
        <begin position="26"/>
        <end position="42"/>
    </location>
</feature>
<evidence type="ECO:0000313" key="6">
    <source>
        <dbReference type="Proteomes" id="UP001156856"/>
    </source>
</evidence>
<dbReference type="Proteomes" id="UP001156856">
    <property type="component" value="Unassembled WGS sequence"/>
</dbReference>
<reference evidence="6" key="2">
    <citation type="journal article" date="2019" name="Int. J. Syst. Evol. Microbiol.">
        <title>The Global Catalogue of Microorganisms (GCM) 10K type strain sequencing project: providing services to taxonomists for standard genome sequencing and annotation.</title>
        <authorList>
            <consortium name="The Broad Institute Genomics Platform"/>
            <consortium name="The Broad Institute Genome Sequencing Center for Infectious Disease"/>
            <person name="Wu L."/>
            <person name="Ma J."/>
        </authorList>
    </citation>
    <scope>NUCLEOTIDE SEQUENCE [LARGE SCALE GENOMIC DNA]</scope>
    <source>
        <strain evidence="6">NBRC 107715</strain>
    </source>
</reference>
<comment type="caution">
    <text evidence="3">The sequence shown here is derived from an EMBL/GenBank/DDBJ whole genome shotgun (WGS) entry which is preliminary data.</text>
</comment>
<reference evidence="4" key="4">
    <citation type="submission" date="2023-01" db="EMBL/GenBank/DDBJ databases">
        <title>Draft genome sequence of Methylobacterium oxalidis strain NBRC 107715.</title>
        <authorList>
            <person name="Sun Q."/>
            <person name="Mori K."/>
        </authorList>
    </citation>
    <scope>NUCLEOTIDE SEQUENCE</scope>
    <source>
        <strain evidence="4">NBRC 107715</strain>
    </source>
</reference>
<dbReference type="EMBL" id="BSPK01000016">
    <property type="protein sequence ID" value="GLS62732.1"/>
    <property type="molecule type" value="Genomic_DNA"/>
</dbReference>
<feature type="signal peptide" evidence="2">
    <location>
        <begin position="1"/>
        <end position="21"/>
    </location>
</feature>